<dbReference type="PANTHER" id="PTHR40260">
    <property type="entry name" value="BLR8190 PROTEIN"/>
    <property type="match status" value="1"/>
</dbReference>
<dbReference type="SUPFAM" id="SSF54909">
    <property type="entry name" value="Dimeric alpha+beta barrel"/>
    <property type="match status" value="1"/>
</dbReference>
<dbReference type="EMBL" id="JAAXKZ010000050">
    <property type="protein sequence ID" value="NMH92856.1"/>
    <property type="molecule type" value="Genomic_DNA"/>
</dbReference>
<dbReference type="InterPro" id="IPR009799">
    <property type="entry name" value="EthD_dom"/>
</dbReference>
<dbReference type="Proteomes" id="UP000586918">
    <property type="component" value="Unassembled WGS sequence"/>
</dbReference>
<organism evidence="2 3">
    <name type="scientific">Pseudonocardia bannensis</name>
    <dbReference type="NCBI Taxonomy" id="630973"/>
    <lineage>
        <taxon>Bacteria</taxon>
        <taxon>Bacillati</taxon>
        <taxon>Actinomycetota</taxon>
        <taxon>Actinomycetes</taxon>
        <taxon>Pseudonocardiales</taxon>
        <taxon>Pseudonocardiaceae</taxon>
        <taxon>Pseudonocardia</taxon>
    </lineage>
</organism>
<evidence type="ECO:0000259" key="1">
    <source>
        <dbReference type="Pfam" id="PF07110"/>
    </source>
</evidence>
<evidence type="ECO:0000313" key="3">
    <source>
        <dbReference type="Proteomes" id="UP000586918"/>
    </source>
</evidence>
<name>A0A848DK02_9PSEU</name>
<proteinExistence type="predicted"/>
<evidence type="ECO:0000313" key="2">
    <source>
        <dbReference type="EMBL" id="NMH92856.1"/>
    </source>
</evidence>
<dbReference type="InterPro" id="IPR011008">
    <property type="entry name" value="Dimeric_a/b-barrel"/>
</dbReference>
<accession>A0A848DK02</accession>
<reference evidence="2 3" key="1">
    <citation type="submission" date="2020-04" db="EMBL/GenBank/DDBJ databases">
        <authorList>
            <person name="Klaysubun C."/>
            <person name="Duangmal K."/>
            <person name="Lipun K."/>
        </authorList>
    </citation>
    <scope>NUCLEOTIDE SEQUENCE [LARGE SCALE GENOMIC DNA]</scope>
    <source>
        <strain evidence="2 3">DSM 45300</strain>
    </source>
</reference>
<keyword evidence="3" id="KW-1185">Reference proteome</keyword>
<protein>
    <submittedName>
        <fullName evidence="2">EthD family reductase</fullName>
    </submittedName>
</protein>
<dbReference type="Gene3D" id="3.30.70.100">
    <property type="match status" value="1"/>
</dbReference>
<dbReference type="GO" id="GO:0016491">
    <property type="term" value="F:oxidoreductase activity"/>
    <property type="evidence" value="ECO:0007669"/>
    <property type="project" value="InterPro"/>
</dbReference>
<gene>
    <name evidence="2" type="ORF">HF519_15000</name>
</gene>
<comment type="caution">
    <text evidence="2">The sequence shown here is derived from an EMBL/GenBank/DDBJ whole genome shotgun (WGS) entry which is preliminary data.</text>
</comment>
<dbReference type="NCBIfam" id="TIGR02118">
    <property type="entry name" value="EthD family reductase"/>
    <property type="match status" value="1"/>
</dbReference>
<feature type="domain" description="EthD" evidence="1">
    <location>
        <begin position="11"/>
        <end position="90"/>
    </location>
</feature>
<dbReference type="AlphaFoldDB" id="A0A848DK02"/>
<dbReference type="PANTHER" id="PTHR40260:SF2">
    <property type="entry name" value="BLR8190 PROTEIN"/>
    <property type="match status" value="1"/>
</dbReference>
<sequence length="104" mass="10713">MPYQLTAIYNQPEDAAAFDKHYDEVHAPLAAKIPGLQSFTISRPGPGPDGSAPAYHLVAVLTFESEEAFGAGMGSAEGQAAVDDLPNFAGAGVTILNGPSRAVV</sequence>
<dbReference type="Pfam" id="PF07110">
    <property type="entry name" value="EthD"/>
    <property type="match status" value="1"/>
</dbReference>